<evidence type="ECO:0000256" key="1">
    <source>
        <dbReference type="SAM" id="Phobius"/>
    </source>
</evidence>
<proteinExistence type="predicted"/>
<keyword evidence="1" id="KW-0812">Transmembrane</keyword>
<feature type="transmembrane region" description="Helical" evidence="1">
    <location>
        <begin position="174"/>
        <end position="195"/>
    </location>
</feature>
<comment type="caution">
    <text evidence="2">The sequence shown here is derived from an EMBL/GenBank/DDBJ whole genome shotgun (WGS) entry which is preliminary data.</text>
</comment>
<evidence type="ECO:0000313" key="3">
    <source>
        <dbReference type="Proteomes" id="UP001147700"/>
    </source>
</evidence>
<evidence type="ECO:0000313" key="2">
    <source>
        <dbReference type="EMBL" id="MDA0138529.1"/>
    </source>
</evidence>
<dbReference type="EMBL" id="JAPCID010000016">
    <property type="protein sequence ID" value="MDA0138529.1"/>
    <property type="molecule type" value="Genomic_DNA"/>
</dbReference>
<reference evidence="2" key="1">
    <citation type="submission" date="2022-10" db="EMBL/GenBank/DDBJ databases">
        <title>The WGS of Solirubrobacter sp. CPCC 204708.</title>
        <authorList>
            <person name="Jiang Z."/>
        </authorList>
    </citation>
    <scope>NUCLEOTIDE SEQUENCE</scope>
    <source>
        <strain evidence="2">CPCC 204708</strain>
    </source>
</reference>
<protein>
    <submittedName>
        <fullName evidence="2">Uncharacterized protein</fullName>
    </submittedName>
</protein>
<name>A0ABT4RJ09_9ACTN</name>
<dbReference type="RefSeq" id="WP_202958537.1">
    <property type="nucleotide sequence ID" value="NZ_JAPCID010000016.1"/>
</dbReference>
<sequence>MTDPSKTHTRSTDELPIAYVPDRPQLRETPEQLRARIPGWGADLDPADRPSHPKLRYDPDGTGAHWRFPERQPGAEGRERSIEHAFVTPVFGTAQPLHGVSGHIRRLAYARYSEARLGHWLLLIVGDRVDAWGSHVRSFATLRPDNPVTQTGVLSEFSADGAARRGRSDRRHHLLDPVIVAGPWVAGAGAAVFGARRLLRRMAR</sequence>
<dbReference type="Proteomes" id="UP001147700">
    <property type="component" value="Unassembled WGS sequence"/>
</dbReference>
<organism evidence="2 3">
    <name type="scientific">Solirubrobacter deserti</name>
    <dbReference type="NCBI Taxonomy" id="2282478"/>
    <lineage>
        <taxon>Bacteria</taxon>
        <taxon>Bacillati</taxon>
        <taxon>Actinomycetota</taxon>
        <taxon>Thermoleophilia</taxon>
        <taxon>Solirubrobacterales</taxon>
        <taxon>Solirubrobacteraceae</taxon>
        <taxon>Solirubrobacter</taxon>
    </lineage>
</organism>
<gene>
    <name evidence="2" type="ORF">OJ962_13585</name>
</gene>
<keyword evidence="1" id="KW-1133">Transmembrane helix</keyword>
<keyword evidence="1" id="KW-0472">Membrane</keyword>
<keyword evidence="3" id="KW-1185">Reference proteome</keyword>
<accession>A0ABT4RJ09</accession>